<accession>A0A3P9CJF5</accession>
<organism evidence="2 3">
    <name type="scientific">Maylandia zebra</name>
    <name type="common">zebra mbuna</name>
    <dbReference type="NCBI Taxonomy" id="106582"/>
    <lineage>
        <taxon>Eukaryota</taxon>
        <taxon>Metazoa</taxon>
        <taxon>Chordata</taxon>
        <taxon>Craniata</taxon>
        <taxon>Vertebrata</taxon>
        <taxon>Euteleostomi</taxon>
        <taxon>Actinopterygii</taxon>
        <taxon>Neopterygii</taxon>
        <taxon>Teleostei</taxon>
        <taxon>Neoteleostei</taxon>
        <taxon>Acanthomorphata</taxon>
        <taxon>Ovalentaria</taxon>
        <taxon>Cichlomorphae</taxon>
        <taxon>Cichliformes</taxon>
        <taxon>Cichlidae</taxon>
        <taxon>African cichlids</taxon>
        <taxon>Pseudocrenilabrinae</taxon>
        <taxon>Haplochromini</taxon>
        <taxon>Maylandia</taxon>
        <taxon>Maylandia zebra complex</taxon>
    </lineage>
</organism>
<evidence type="ECO:0000313" key="2">
    <source>
        <dbReference type="Ensembl" id="ENSMZEP00005022425.1"/>
    </source>
</evidence>
<reference evidence="2" key="2">
    <citation type="submission" date="2025-08" db="UniProtKB">
        <authorList>
            <consortium name="Ensembl"/>
        </authorList>
    </citation>
    <scope>IDENTIFICATION</scope>
</reference>
<proteinExistence type="predicted"/>
<dbReference type="InterPro" id="IPR038269">
    <property type="entry name" value="SCAN_sf"/>
</dbReference>
<dbReference type="PROSITE" id="PS50804">
    <property type="entry name" value="SCAN_BOX"/>
    <property type="match status" value="1"/>
</dbReference>
<evidence type="ECO:0000259" key="1">
    <source>
        <dbReference type="PROSITE" id="PS50804"/>
    </source>
</evidence>
<keyword evidence="3" id="KW-1185">Reference proteome</keyword>
<dbReference type="InterPro" id="IPR003309">
    <property type="entry name" value="SCAN_dom"/>
</dbReference>
<reference evidence="2" key="3">
    <citation type="submission" date="2025-09" db="UniProtKB">
        <authorList>
            <consortium name="Ensembl"/>
        </authorList>
    </citation>
    <scope>IDENTIFICATION</scope>
</reference>
<protein>
    <recommendedName>
        <fullName evidence="1">SCAN box domain-containing protein</fullName>
    </recommendedName>
</protein>
<dbReference type="SUPFAM" id="SSF47353">
    <property type="entry name" value="Retrovirus capsid dimerization domain-like"/>
    <property type="match status" value="1"/>
</dbReference>
<dbReference type="Gene3D" id="1.10.4020.10">
    <property type="entry name" value="DNA breaking-rejoining enzymes"/>
    <property type="match status" value="1"/>
</dbReference>
<dbReference type="AlphaFoldDB" id="A0A3P9CJF5"/>
<dbReference type="STRING" id="106582.ENSMZEP00005022425"/>
<reference evidence="2 3" key="1">
    <citation type="journal article" date="2014" name="Nature">
        <title>The genomic substrate for adaptive radiation in African cichlid fish.</title>
        <authorList>
            <person name="Brawand D."/>
            <person name="Wagner C.E."/>
            <person name="Li Y.I."/>
            <person name="Malinsky M."/>
            <person name="Keller I."/>
            <person name="Fan S."/>
            <person name="Simakov O."/>
            <person name="Ng A.Y."/>
            <person name="Lim Z.W."/>
            <person name="Bezault E."/>
            <person name="Turner-Maier J."/>
            <person name="Johnson J."/>
            <person name="Alcazar R."/>
            <person name="Noh H.J."/>
            <person name="Russell P."/>
            <person name="Aken B."/>
            <person name="Alfoldi J."/>
            <person name="Amemiya C."/>
            <person name="Azzouzi N."/>
            <person name="Baroiller J.F."/>
            <person name="Barloy-Hubler F."/>
            <person name="Berlin A."/>
            <person name="Bloomquist R."/>
            <person name="Carleton K.L."/>
            <person name="Conte M.A."/>
            <person name="D'Cotta H."/>
            <person name="Eshel O."/>
            <person name="Gaffney L."/>
            <person name="Galibert F."/>
            <person name="Gante H.F."/>
            <person name="Gnerre S."/>
            <person name="Greuter L."/>
            <person name="Guyon R."/>
            <person name="Haddad N.S."/>
            <person name="Haerty W."/>
            <person name="Harris R.M."/>
            <person name="Hofmann H.A."/>
            <person name="Hourlier T."/>
            <person name="Hulata G."/>
            <person name="Jaffe D.B."/>
            <person name="Lara M."/>
            <person name="Lee A.P."/>
            <person name="MacCallum I."/>
            <person name="Mwaiko S."/>
            <person name="Nikaido M."/>
            <person name="Nishihara H."/>
            <person name="Ozouf-Costaz C."/>
            <person name="Penman D.J."/>
            <person name="Przybylski D."/>
            <person name="Rakotomanga M."/>
            <person name="Renn S.C.P."/>
            <person name="Ribeiro F.J."/>
            <person name="Ron M."/>
            <person name="Salzburger W."/>
            <person name="Sanchez-Pulido L."/>
            <person name="Santos M.E."/>
            <person name="Searle S."/>
            <person name="Sharpe T."/>
            <person name="Swofford R."/>
            <person name="Tan F.J."/>
            <person name="Williams L."/>
            <person name="Young S."/>
            <person name="Yin S."/>
            <person name="Okada N."/>
            <person name="Kocher T.D."/>
            <person name="Miska E.A."/>
            <person name="Lander E.S."/>
            <person name="Venkatesh B."/>
            <person name="Fernald R.D."/>
            <person name="Meyer A."/>
            <person name="Ponting C.P."/>
            <person name="Streelman J.T."/>
            <person name="Lindblad-Toh K."/>
            <person name="Seehausen O."/>
            <person name="Di Palma F."/>
        </authorList>
    </citation>
    <scope>NUCLEOTIDE SEQUENCE</scope>
</reference>
<dbReference type="Ensembl" id="ENSMZET00005023172.1">
    <property type="protein sequence ID" value="ENSMZEP00005022425.1"/>
    <property type="gene ID" value="ENSMZEG00005016801.1"/>
</dbReference>
<dbReference type="Proteomes" id="UP000265160">
    <property type="component" value="LG18"/>
</dbReference>
<sequence length="145" mass="16376">MALINTRSLSNKTFLLKDFFSSYDLDFMFLTETWLRAGETVAFSELLPPGCCFLNTPRSSGKGGGLKRLKDLYGKWIQPQKKTNQGAGCHIVEQFYRSLTQELQVRVKERGPKSAQEAAQLVETFQAASHFGLPGVFLKCYTNKR</sequence>
<dbReference type="Pfam" id="PF02023">
    <property type="entry name" value="SCAN"/>
    <property type="match status" value="1"/>
</dbReference>
<name>A0A3P9CJF5_9CICH</name>
<feature type="domain" description="SCAN box" evidence="1">
    <location>
        <begin position="59"/>
        <end position="126"/>
    </location>
</feature>
<evidence type="ECO:0000313" key="3">
    <source>
        <dbReference type="Proteomes" id="UP000265160"/>
    </source>
</evidence>
<dbReference type="GeneTree" id="ENSGT01120000272011"/>